<dbReference type="AlphaFoldDB" id="A0A7S4ZTG1"/>
<organism evidence="1">
    <name type="scientific">Rhizobium rhizogenes</name>
    <name type="common">Agrobacterium rhizogenes</name>
    <dbReference type="NCBI Taxonomy" id="359"/>
    <lineage>
        <taxon>Bacteria</taxon>
        <taxon>Pseudomonadati</taxon>
        <taxon>Pseudomonadota</taxon>
        <taxon>Alphaproteobacteria</taxon>
        <taxon>Hyphomicrobiales</taxon>
        <taxon>Rhizobiaceae</taxon>
        <taxon>Rhizobium/Agrobacterium group</taxon>
        <taxon>Rhizobium</taxon>
    </lineage>
</organism>
<reference evidence="1" key="1">
    <citation type="submission" date="2018-12" db="EMBL/GenBank/DDBJ databases">
        <title>Three Rhizobium rhizogenes strains isolated from the same crown gall tumor carry diverse plasmids.</title>
        <authorList>
            <person name="Pulawska J."/>
            <person name="Kuzmanovic N."/>
        </authorList>
    </citation>
    <scope>NUCLEOTIDE SEQUENCE</scope>
    <source>
        <strain evidence="1">Colt5.8</strain>
        <plasmid evidence="1">pColt5.8b</plasmid>
    </source>
</reference>
<sequence length="45" mass="5129">MHPHDQEADSISYAQGASSAITEYLENGFRLRDFEWDRVLTVGTN</sequence>
<gene>
    <name evidence="1" type="ORF">pC5.8b_275</name>
</gene>
<protein>
    <submittedName>
        <fullName evidence="1">Uncharacterized protein</fullName>
    </submittedName>
</protein>
<geneLocation type="plasmid" evidence="1">
    <name>pColt5.8b</name>
</geneLocation>
<dbReference type="EMBL" id="MK318972">
    <property type="protein sequence ID" value="QCL09765.1"/>
    <property type="molecule type" value="Genomic_DNA"/>
</dbReference>
<keyword evidence="1" id="KW-0614">Plasmid</keyword>
<accession>A0A7S4ZTG1</accession>
<proteinExistence type="predicted"/>
<evidence type="ECO:0000313" key="1">
    <source>
        <dbReference type="EMBL" id="QCL09765.1"/>
    </source>
</evidence>
<name>A0A7S4ZTG1_RHIRH</name>